<dbReference type="GO" id="GO:0005886">
    <property type="term" value="C:plasma membrane"/>
    <property type="evidence" value="ECO:0007669"/>
    <property type="project" value="UniProtKB-SubCell"/>
</dbReference>
<evidence type="ECO:0000256" key="6">
    <source>
        <dbReference type="SAM" id="Phobius"/>
    </source>
</evidence>
<dbReference type="KEGG" id="abat:CFX1CAM_1325"/>
<keyword evidence="5 6" id="KW-0472">Membrane</keyword>
<keyword evidence="3 6" id="KW-0812">Transmembrane</keyword>
<dbReference type="CDD" id="cd06580">
    <property type="entry name" value="TM_PBP1_transp_TpRbsC_like"/>
    <property type="match status" value="1"/>
</dbReference>
<dbReference type="PANTHER" id="PTHR43370:SF2">
    <property type="entry name" value="ABC TRANSPORTER PERMEASE PROTEIN"/>
    <property type="match status" value="1"/>
</dbReference>
<dbReference type="InterPro" id="IPR001851">
    <property type="entry name" value="ABC_transp_permease"/>
</dbReference>
<sequence length="310" mass="33100">MISNLFSMTAFLGILASGIRLATPYLFASIGEMFSQRSGVLNLGVEGQMILGAFFAFYVAKITGNLWLGVLAAMGVGALMGLAMAIVTIELHATQGISGIGFYLFGVGMSNLLFQTLIGTVETVSGFPRIAIPLLSKIPIFGDIFFNQNILVYLAFLMVPLAWFILYKTTLGLKIRAVGENPQAADTLGVSVPKVRYFTIILGGTMSGLAGASLSIALLNVFQQGMTAGQGFIAVALVYFGAWKPWGVLGGALLFSLVNGLQLWIQVLGIPIPSEFSTMMPYFLTILVLTLTVSKVKTPSALTKPFEREG</sequence>
<feature type="transmembrane region" description="Helical" evidence="6">
    <location>
        <begin position="40"/>
        <end position="60"/>
    </location>
</feature>
<protein>
    <submittedName>
        <fullName evidence="7">Putative glucose ABC transporter permease protein TsgC13</fullName>
    </submittedName>
</protein>
<evidence type="ECO:0000256" key="5">
    <source>
        <dbReference type="ARBA" id="ARBA00023136"/>
    </source>
</evidence>
<evidence type="ECO:0000256" key="4">
    <source>
        <dbReference type="ARBA" id="ARBA00022989"/>
    </source>
</evidence>
<feature type="transmembrane region" description="Helical" evidence="6">
    <location>
        <begin position="6"/>
        <end position="28"/>
    </location>
</feature>
<proteinExistence type="predicted"/>
<dbReference type="Pfam" id="PF02653">
    <property type="entry name" value="BPD_transp_2"/>
    <property type="match status" value="1"/>
</dbReference>
<dbReference type="GO" id="GO:0022857">
    <property type="term" value="F:transmembrane transporter activity"/>
    <property type="evidence" value="ECO:0007669"/>
    <property type="project" value="InterPro"/>
</dbReference>
<keyword evidence="8" id="KW-1185">Reference proteome</keyword>
<evidence type="ECO:0000313" key="7">
    <source>
        <dbReference type="EMBL" id="SMX54390.1"/>
    </source>
</evidence>
<organism evidence="7 8">
    <name type="scientific">Candidatus Brevifilum fermentans</name>
    <dbReference type="NCBI Taxonomy" id="1986204"/>
    <lineage>
        <taxon>Bacteria</taxon>
        <taxon>Bacillati</taxon>
        <taxon>Chloroflexota</taxon>
        <taxon>Anaerolineae</taxon>
        <taxon>Anaerolineales</taxon>
        <taxon>Anaerolineaceae</taxon>
        <taxon>Candidatus Brevifilum</taxon>
    </lineage>
</organism>
<reference evidence="8" key="1">
    <citation type="submission" date="2017-05" db="EMBL/GenBank/DDBJ databases">
        <authorList>
            <person name="Kirkegaard R."/>
            <person name="Mcilroy J S."/>
        </authorList>
    </citation>
    <scope>NUCLEOTIDE SEQUENCE [LARGE SCALE GENOMIC DNA]</scope>
</reference>
<dbReference type="EMBL" id="LT859958">
    <property type="protein sequence ID" value="SMX54390.1"/>
    <property type="molecule type" value="Genomic_DNA"/>
</dbReference>
<dbReference type="AlphaFoldDB" id="A0A1Y6K8Q1"/>
<feature type="transmembrane region" description="Helical" evidence="6">
    <location>
        <begin position="66"/>
        <end position="88"/>
    </location>
</feature>
<feature type="transmembrane region" description="Helical" evidence="6">
    <location>
        <begin position="279"/>
        <end position="296"/>
    </location>
</feature>
<feature type="transmembrane region" description="Helical" evidence="6">
    <location>
        <begin position="150"/>
        <end position="167"/>
    </location>
</feature>
<dbReference type="PANTHER" id="PTHR43370">
    <property type="entry name" value="SUGAR ABC TRANSPORTER INTEGRAL MEMBRANE PROTEIN-RELATED"/>
    <property type="match status" value="1"/>
</dbReference>
<evidence type="ECO:0000256" key="3">
    <source>
        <dbReference type="ARBA" id="ARBA00022692"/>
    </source>
</evidence>
<dbReference type="RefSeq" id="WP_197687101.1">
    <property type="nucleotide sequence ID" value="NZ_LT859958.1"/>
</dbReference>
<feature type="transmembrane region" description="Helical" evidence="6">
    <location>
        <begin position="100"/>
        <end position="118"/>
    </location>
</feature>
<gene>
    <name evidence="7" type="primary">tsgC</name>
    <name evidence="7" type="ORF">CFX1CAM_1325</name>
</gene>
<accession>A0A1Y6K8Q1</accession>
<dbReference type="Proteomes" id="UP000195514">
    <property type="component" value="Chromosome I"/>
</dbReference>
<keyword evidence="2" id="KW-1003">Cell membrane</keyword>
<evidence type="ECO:0000256" key="1">
    <source>
        <dbReference type="ARBA" id="ARBA00004651"/>
    </source>
</evidence>
<keyword evidence="4 6" id="KW-1133">Transmembrane helix</keyword>
<comment type="subcellular location">
    <subcellularLocation>
        <location evidence="1">Cell membrane</location>
        <topology evidence="1">Multi-pass membrane protein</topology>
    </subcellularLocation>
</comment>
<name>A0A1Y6K8Q1_9CHLR</name>
<evidence type="ECO:0000313" key="8">
    <source>
        <dbReference type="Proteomes" id="UP000195514"/>
    </source>
</evidence>
<feature type="transmembrane region" description="Helical" evidence="6">
    <location>
        <begin position="197"/>
        <end position="219"/>
    </location>
</feature>
<evidence type="ECO:0000256" key="2">
    <source>
        <dbReference type="ARBA" id="ARBA00022475"/>
    </source>
</evidence>